<reference evidence="12" key="1">
    <citation type="submission" date="2021-06" db="EMBL/GenBank/DDBJ databases">
        <authorList>
            <person name="Kallberg Y."/>
            <person name="Tangrot J."/>
            <person name="Rosling A."/>
        </authorList>
    </citation>
    <scope>NUCLEOTIDE SEQUENCE</scope>
    <source>
        <strain evidence="12">87-6 pot B 2015</strain>
    </source>
</reference>
<feature type="compositionally biased region" description="Low complexity" evidence="11">
    <location>
        <begin position="113"/>
        <end position="125"/>
    </location>
</feature>
<evidence type="ECO:0000256" key="10">
    <source>
        <dbReference type="ARBA" id="ARBA00048383"/>
    </source>
</evidence>
<dbReference type="GO" id="GO:0046933">
    <property type="term" value="F:proton-transporting ATP synthase activity, rotational mechanism"/>
    <property type="evidence" value="ECO:0007669"/>
    <property type="project" value="TreeGrafter"/>
</dbReference>
<evidence type="ECO:0000256" key="3">
    <source>
        <dbReference type="ARBA" id="ARBA00022448"/>
    </source>
</evidence>
<protein>
    <submittedName>
        <fullName evidence="12">1723_t:CDS:1</fullName>
    </submittedName>
</protein>
<keyword evidence="5" id="KW-0067">ATP-binding</keyword>
<feature type="non-terminal residue" evidence="12">
    <location>
        <position position="125"/>
    </location>
</feature>
<comment type="similarity">
    <text evidence="2">Belongs to the ATPase alpha/beta chains family.</text>
</comment>
<keyword evidence="8" id="KW-0139">CF(1)</keyword>
<evidence type="ECO:0000256" key="7">
    <source>
        <dbReference type="ARBA" id="ARBA00023136"/>
    </source>
</evidence>
<comment type="caution">
    <text evidence="12">The sequence shown here is derived from an EMBL/GenBank/DDBJ whole genome shotgun (WGS) entry which is preliminary data.</text>
</comment>
<evidence type="ECO:0000256" key="2">
    <source>
        <dbReference type="ARBA" id="ARBA00008936"/>
    </source>
</evidence>
<dbReference type="EMBL" id="CAJVPP010017441">
    <property type="protein sequence ID" value="CAG8732557.1"/>
    <property type="molecule type" value="Genomic_DNA"/>
</dbReference>
<dbReference type="GO" id="GO:0005524">
    <property type="term" value="F:ATP binding"/>
    <property type="evidence" value="ECO:0007669"/>
    <property type="project" value="UniProtKB-KW"/>
</dbReference>
<gene>
    <name evidence="12" type="ORF">FMOSSE_LOCUS15713</name>
</gene>
<dbReference type="SUPFAM" id="SSF47917">
    <property type="entry name" value="C-terminal domain of alpha and beta subunits of F1 ATP synthase"/>
    <property type="match status" value="1"/>
</dbReference>
<evidence type="ECO:0000313" key="13">
    <source>
        <dbReference type="Proteomes" id="UP000789375"/>
    </source>
</evidence>
<evidence type="ECO:0000313" key="12">
    <source>
        <dbReference type="EMBL" id="CAG8732557.1"/>
    </source>
</evidence>
<comment type="subcellular location">
    <subcellularLocation>
        <location evidence="1">Membrane</location>
    </subcellularLocation>
</comment>
<organism evidence="12 13">
    <name type="scientific">Funneliformis mosseae</name>
    <name type="common">Endomycorrhizal fungus</name>
    <name type="synonym">Glomus mosseae</name>
    <dbReference type="NCBI Taxonomy" id="27381"/>
    <lineage>
        <taxon>Eukaryota</taxon>
        <taxon>Fungi</taxon>
        <taxon>Fungi incertae sedis</taxon>
        <taxon>Mucoromycota</taxon>
        <taxon>Glomeromycotina</taxon>
        <taxon>Glomeromycetes</taxon>
        <taxon>Glomerales</taxon>
        <taxon>Glomeraceae</taxon>
        <taxon>Funneliformis</taxon>
    </lineage>
</organism>
<dbReference type="InterPro" id="IPR050053">
    <property type="entry name" value="ATPase_alpha/beta_chains"/>
</dbReference>
<sequence length="125" mass="13633">SQPFEVAQVFTGFEGRLVKLKDTIRSFKEILEGKCDDLPEAAFYMVGGMDTTILTKTTQLSPNDIHTGLGKVKPYHSTSDLFIDDSSELEDHLHFSAIPLDPDPMVGDTHYASSTSSGHGSSIIT</sequence>
<keyword evidence="13" id="KW-1185">Reference proteome</keyword>
<name>A0A9N9NHF4_FUNMO</name>
<evidence type="ECO:0000256" key="8">
    <source>
        <dbReference type="ARBA" id="ARBA00023196"/>
    </source>
</evidence>
<evidence type="ECO:0000256" key="4">
    <source>
        <dbReference type="ARBA" id="ARBA00022741"/>
    </source>
</evidence>
<dbReference type="PANTHER" id="PTHR15184">
    <property type="entry name" value="ATP SYNTHASE"/>
    <property type="match status" value="1"/>
</dbReference>
<dbReference type="AlphaFoldDB" id="A0A9N9NHF4"/>
<keyword evidence="7" id="KW-0472">Membrane</keyword>
<dbReference type="Gene3D" id="1.10.1140.10">
    <property type="entry name" value="Bovine Mitochondrial F1-atpase, Atp Synthase Beta Chain, Chain D, domain 3"/>
    <property type="match status" value="1"/>
</dbReference>
<accession>A0A9N9NHF4</accession>
<dbReference type="InterPro" id="IPR024034">
    <property type="entry name" value="ATPase_F1/V1_b/a_C"/>
</dbReference>
<evidence type="ECO:0000256" key="11">
    <source>
        <dbReference type="SAM" id="MobiDB-lite"/>
    </source>
</evidence>
<keyword evidence="4" id="KW-0547">Nucleotide-binding</keyword>
<evidence type="ECO:0000256" key="5">
    <source>
        <dbReference type="ARBA" id="ARBA00022840"/>
    </source>
</evidence>
<dbReference type="GO" id="GO:0042776">
    <property type="term" value="P:proton motive force-driven mitochondrial ATP synthesis"/>
    <property type="evidence" value="ECO:0007669"/>
    <property type="project" value="TreeGrafter"/>
</dbReference>
<evidence type="ECO:0000256" key="6">
    <source>
        <dbReference type="ARBA" id="ARBA00023065"/>
    </source>
</evidence>
<evidence type="ECO:0000256" key="9">
    <source>
        <dbReference type="ARBA" id="ARBA00023310"/>
    </source>
</evidence>
<keyword evidence="3" id="KW-0813">Transport</keyword>
<comment type="catalytic activity">
    <reaction evidence="10">
        <text>ATP + H2O + 4 H(+)(in) = ADP + phosphate + 5 H(+)(out)</text>
        <dbReference type="Rhea" id="RHEA:57720"/>
        <dbReference type="ChEBI" id="CHEBI:15377"/>
        <dbReference type="ChEBI" id="CHEBI:15378"/>
        <dbReference type="ChEBI" id="CHEBI:30616"/>
        <dbReference type="ChEBI" id="CHEBI:43474"/>
        <dbReference type="ChEBI" id="CHEBI:456216"/>
        <dbReference type="EC" id="7.1.2.2"/>
    </reaction>
</comment>
<keyword evidence="9" id="KW-0066">ATP synthesis</keyword>
<evidence type="ECO:0000256" key="1">
    <source>
        <dbReference type="ARBA" id="ARBA00004370"/>
    </source>
</evidence>
<dbReference type="GO" id="GO:0005739">
    <property type="term" value="C:mitochondrion"/>
    <property type="evidence" value="ECO:0007669"/>
    <property type="project" value="GOC"/>
</dbReference>
<feature type="non-terminal residue" evidence="12">
    <location>
        <position position="1"/>
    </location>
</feature>
<dbReference type="GO" id="GO:0045259">
    <property type="term" value="C:proton-transporting ATP synthase complex"/>
    <property type="evidence" value="ECO:0007669"/>
    <property type="project" value="UniProtKB-KW"/>
</dbReference>
<keyword evidence="6" id="KW-0406">Ion transport</keyword>
<proteinExistence type="inferred from homology"/>
<dbReference type="Proteomes" id="UP000789375">
    <property type="component" value="Unassembled WGS sequence"/>
</dbReference>
<dbReference type="PANTHER" id="PTHR15184:SF71">
    <property type="entry name" value="ATP SYNTHASE SUBUNIT BETA, MITOCHONDRIAL"/>
    <property type="match status" value="1"/>
</dbReference>
<feature type="region of interest" description="Disordered" evidence="11">
    <location>
        <begin position="106"/>
        <end position="125"/>
    </location>
</feature>